<sequence>MIDGAAAAASAMEPPFCGGWGYSSSSDAKATFCCCYDWSVLDGNVTFSVLLWFIPNSDGKATFSSGYDMEE</sequence>
<reference evidence="1 2" key="1">
    <citation type="journal article" date="2024" name="G3 (Bethesda)">
        <title>Genome assembly of Hibiscus sabdariffa L. provides insights into metabolisms of medicinal natural products.</title>
        <authorList>
            <person name="Kim T."/>
        </authorList>
    </citation>
    <scope>NUCLEOTIDE SEQUENCE [LARGE SCALE GENOMIC DNA]</scope>
    <source>
        <strain evidence="1">TK-2024</strain>
        <tissue evidence="1">Old leaves</tissue>
    </source>
</reference>
<dbReference type="Proteomes" id="UP001472677">
    <property type="component" value="Unassembled WGS sequence"/>
</dbReference>
<comment type="caution">
    <text evidence="1">The sequence shown here is derived from an EMBL/GenBank/DDBJ whole genome shotgun (WGS) entry which is preliminary data.</text>
</comment>
<proteinExistence type="predicted"/>
<accession>A0ABR2DKX4</accession>
<gene>
    <name evidence="1" type="ORF">V6N12_014312</name>
</gene>
<name>A0ABR2DKX4_9ROSI</name>
<evidence type="ECO:0000313" key="1">
    <source>
        <dbReference type="EMBL" id="KAK8541685.1"/>
    </source>
</evidence>
<evidence type="ECO:0000313" key="2">
    <source>
        <dbReference type="Proteomes" id="UP001472677"/>
    </source>
</evidence>
<keyword evidence="2" id="KW-1185">Reference proteome</keyword>
<organism evidence="1 2">
    <name type="scientific">Hibiscus sabdariffa</name>
    <name type="common">roselle</name>
    <dbReference type="NCBI Taxonomy" id="183260"/>
    <lineage>
        <taxon>Eukaryota</taxon>
        <taxon>Viridiplantae</taxon>
        <taxon>Streptophyta</taxon>
        <taxon>Embryophyta</taxon>
        <taxon>Tracheophyta</taxon>
        <taxon>Spermatophyta</taxon>
        <taxon>Magnoliopsida</taxon>
        <taxon>eudicotyledons</taxon>
        <taxon>Gunneridae</taxon>
        <taxon>Pentapetalae</taxon>
        <taxon>rosids</taxon>
        <taxon>malvids</taxon>
        <taxon>Malvales</taxon>
        <taxon>Malvaceae</taxon>
        <taxon>Malvoideae</taxon>
        <taxon>Hibiscus</taxon>
    </lineage>
</organism>
<protein>
    <submittedName>
        <fullName evidence="1">Uncharacterized protein</fullName>
    </submittedName>
</protein>
<dbReference type="EMBL" id="JBBPBM010000024">
    <property type="protein sequence ID" value="KAK8541685.1"/>
    <property type="molecule type" value="Genomic_DNA"/>
</dbReference>